<feature type="transmembrane region" description="Helical" evidence="7">
    <location>
        <begin position="56"/>
        <end position="77"/>
    </location>
</feature>
<keyword evidence="6 7" id="KW-0472">Membrane</keyword>
<gene>
    <name evidence="8" type="ORF">NJU99_08090</name>
</gene>
<keyword evidence="5 7" id="KW-1133">Transmembrane helix</keyword>
<feature type="transmembrane region" description="Helical" evidence="7">
    <location>
        <begin position="89"/>
        <end position="109"/>
    </location>
</feature>
<keyword evidence="4 7" id="KW-0812">Transmembrane</keyword>
<dbReference type="Proteomes" id="UP001060012">
    <property type="component" value="Chromosome"/>
</dbReference>
<feature type="transmembrane region" description="Helical" evidence="7">
    <location>
        <begin position="12"/>
        <end position="36"/>
    </location>
</feature>
<reference evidence="8" key="1">
    <citation type="submission" date="2022-07" db="EMBL/GenBank/DDBJ databases">
        <title>Arcobacter roscoffensis sp. nov., a marine bacterium isolated from coastal seawater collected from Roscoff, France.</title>
        <authorList>
            <person name="Pascual J."/>
            <person name="Lepeaux C."/>
            <person name="Methner A."/>
            <person name="Overmann J."/>
        </authorList>
    </citation>
    <scope>NUCLEOTIDE SEQUENCE</scope>
    <source>
        <strain evidence="8">ARW1-2F2</strain>
    </source>
</reference>
<comment type="subcellular location">
    <subcellularLocation>
        <location evidence="1">Cell membrane</location>
        <topology evidence="1">Multi-pass membrane protein</topology>
    </subcellularLocation>
</comment>
<evidence type="ECO:0000313" key="8">
    <source>
        <dbReference type="EMBL" id="UTJ05231.1"/>
    </source>
</evidence>
<evidence type="ECO:0000313" key="9">
    <source>
        <dbReference type="Proteomes" id="UP001060012"/>
    </source>
</evidence>
<evidence type="ECO:0000256" key="3">
    <source>
        <dbReference type="ARBA" id="ARBA00022475"/>
    </source>
</evidence>
<name>A0ABY5E3C5_9BACT</name>
<proteinExistence type="inferred from homology"/>
<sequence>MELAHEFAQNFLTLLDAFAIYIIVGLFFAGILKQIVPSDFVSSHLGKDSTSSVVKATLFGIPLPVCSCSVIPLAQGLRKEGASKGSVQSFLISTPITGVDSILATFSLFGLVFTLYRVVSSIIIAICVGLVQNIFEKKEESKQKEKPAFSVKPTNQETKVNFAQNFSTTIKKEQKEEASCCSSSSENEKGFSIKAVFTYAYSTLFADMAKALLIGLILGSLFITFIPKEYSSMLFDNVFLTYFVIMLFAIPLYTCATASLPIAAALMLQGMSGGAAFIFLTAGPATSAVTMSIVYKMLGKTSLIIYVSTISILALLFGIVFDMFFDDLEILRVSMQHEGSSLVESLASLAVLLLIFYHLFKDKFSKKEQTKSCCS</sequence>
<comment type="similarity">
    <text evidence="2">Belongs to the UPF0718 family.</text>
</comment>
<organism evidence="8 9">
    <name type="scientific">Arcobacter roscoffensis</name>
    <dbReference type="NCBI Taxonomy" id="2961520"/>
    <lineage>
        <taxon>Bacteria</taxon>
        <taxon>Pseudomonadati</taxon>
        <taxon>Campylobacterota</taxon>
        <taxon>Epsilonproteobacteria</taxon>
        <taxon>Campylobacterales</taxon>
        <taxon>Arcobacteraceae</taxon>
        <taxon>Arcobacter</taxon>
    </lineage>
</organism>
<evidence type="ECO:0000256" key="6">
    <source>
        <dbReference type="ARBA" id="ARBA00023136"/>
    </source>
</evidence>
<feature type="transmembrane region" description="Helical" evidence="7">
    <location>
        <begin position="342"/>
        <end position="360"/>
    </location>
</feature>
<keyword evidence="3" id="KW-1003">Cell membrane</keyword>
<dbReference type="PANTHER" id="PTHR34184">
    <property type="entry name" value="UPF0718 PROTEIN YCGR"/>
    <property type="match status" value="1"/>
</dbReference>
<dbReference type="PANTHER" id="PTHR34184:SF4">
    <property type="entry name" value="UPF0718 PROTEIN YCGR"/>
    <property type="match status" value="1"/>
</dbReference>
<dbReference type="Pfam" id="PF03773">
    <property type="entry name" value="ArsP_1"/>
    <property type="match status" value="1"/>
</dbReference>
<feature type="transmembrane region" description="Helical" evidence="7">
    <location>
        <begin position="303"/>
        <end position="321"/>
    </location>
</feature>
<evidence type="ECO:0000256" key="5">
    <source>
        <dbReference type="ARBA" id="ARBA00022989"/>
    </source>
</evidence>
<evidence type="ECO:0000256" key="7">
    <source>
        <dbReference type="SAM" id="Phobius"/>
    </source>
</evidence>
<feature type="transmembrane region" description="Helical" evidence="7">
    <location>
        <begin position="211"/>
        <end position="227"/>
    </location>
</feature>
<feature type="transmembrane region" description="Helical" evidence="7">
    <location>
        <begin position="239"/>
        <end position="268"/>
    </location>
</feature>
<dbReference type="EMBL" id="CP100595">
    <property type="protein sequence ID" value="UTJ05231.1"/>
    <property type="molecule type" value="Genomic_DNA"/>
</dbReference>
<dbReference type="InterPro" id="IPR052923">
    <property type="entry name" value="UPF0718"/>
</dbReference>
<protein>
    <submittedName>
        <fullName evidence="8">SO_0444 family Cu/Zn efflux transporter</fullName>
    </submittedName>
</protein>
<evidence type="ECO:0000256" key="2">
    <source>
        <dbReference type="ARBA" id="ARBA00006386"/>
    </source>
</evidence>
<accession>A0ABY5E3C5</accession>
<evidence type="ECO:0000256" key="1">
    <source>
        <dbReference type="ARBA" id="ARBA00004651"/>
    </source>
</evidence>
<feature type="transmembrane region" description="Helical" evidence="7">
    <location>
        <begin position="275"/>
        <end position="297"/>
    </location>
</feature>
<dbReference type="NCBIfam" id="NF033936">
    <property type="entry name" value="CuZnOut_SO0444"/>
    <property type="match status" value="1"/>
</dbReference>
<evidence type="ECO:0000256" key="4">
    <source>
        <dbReference type="ARBA" id="ARBA00022692"/>
    </source>
</evidence>
<keyword evidence="9" id="KW-1185">Reference proteome</keyword>
<dbReference type="RefSeq" id="WP_254575412.1">
    <property type="nucleotide sequence ID" value="NZ_CP100595.1"/>
</dbReference>
<dbReference type="InterPro" id="IPR005524">
    <property type="entry name" value="DUF318"/>
</dbReference>
<feature type="transmembrane region" description="Helical" evidence="7">
    <location>
        <begin position="115"/>
        <end position="135"/>
    </location>
</feature>